<dbReference type="PANTHER" id="PTHR43434">
    <property type="entry name" value="PHOSPHOGLYCOLATE PHOSPHATASE"/>
    <property type="match status" value="1"/>
</dbReference>
<protein>
    <submittedName>
        <fullName evidence="1">Phosphoglycolate phosphatase</fullName>
    </submittedName>
</protein>
<dbReference type="InterPro" id="IPR023198">
    <property type="entry name" value="PGP-like_dom2"/>
</dbReference>
<dbReference type="NCBIfam" id="TIGR01549">
    <property type="entry name" value="HAD-SF-IA-v1"/>
    <property type="match status" value="1"/>
</dbReference>
<proteinExistence type="predicted"/>
<dbReference type="SFLD" id="SFLDS00003">
    <property type="entry name" value="Haloacid_Dehalogenase"/>
    <property type="match status" value="1"/>
</dbReference>
<reference evidence="1 2" key="1">
    <citation type="submission" date="2018-07" db="EMBL/GenBank/DDBJ databases">
        <title>Genomic Encyclopedia of Type Strains, Phase III (KMG-III): the genomes of soil and plant-associated and newly described type strains.</title>
        <authorList>
            <person name="Whitman W."/>
        </authorList>
    </citation>
    <scope>NUCLEOTIDE SEQUENCE [LARGE SCALE GENOMIC DNA]</scope>
    <source>
        <strain evidence="1 2">CECT 7506</strain>
    </source>
</reference>
<name>A0A368VVR7_9BACL</name>
<dbReference type="SUPFAM" id="SSF56784">
    <property type="entry name" value="HAD-like"/>
    <property type="match status" value="1"/>
</dbReference>
<dbReference type="InterPro" id="IPR041492">
    <property type="entry name" value="HAD_2"/>
</dbReference>
<gene>
    <name evidence="1" type="ORF">DFP97_11018</name>
</gene>
<dbReference type="InterPro" id="IPR006439">
    <property type="entry name" value="HAD-SF_hydro_IA"/>
</dbReference>
<organism evidence="1 2">
    <name type="scientific">Paenibacillus prosopidis</name>
    <dbReference type="NCBI Taxonomy" id="630520"/>
    <lineage>
        <taxon>Bacteria</taxon>
        <taxon>Bacillati</taxon>
        <taxon>Bacillota</taxon>
        <taxon>Bacilli</taxon>
        <taxon>Bacillales</taxon>
        <taxon>Paenibacillaceae</taxon>
        <taxon>Paenibacillus</taxon>
    </lineage>
</organism>
<dbReference type="InterPro" id="IPR050155">
    <property type="entry name" value="HAD-like_hydrolase_sf"/>
</dbReference>
<evidence type="ECO:0000313" key="2">
    <source>
        <dbReference type="Proteomes" id="UP000252415"/>
    </source>
</evidence>
<dbReference type="RefSeq" id="WP_114381282.1">
    <property type="nucleotide sequence ID" value="NZ_QPJD01000010.1"/>
</dbReference>
<dbReference type="Proteomes" id="UP000252415">
    <property type="component" value="Unassembled WGS sequence"/>
</dbReference>
<dbReference type="Gene3D" id="1.10.150.240">
    <property type="entry name" value="Putative phosphatase, domain 2"/>
    <property type="match status" value="1"/>
</dbReference>
<dbReference type="InterPro" id="IPR023214">
    <property type="entry name" value="HAD_sf"/>
</dbReference>
<dbReference type="PANTHER" id="PTHR43434:SF13">
    <property type="entry name" value="PHOSPHOGLYCOLATE PHOSPHATASE"/>
    <property type="match status" value="1"/>
</dbReference>
<keyword evidence="2" id="KW-1185">Reference proteome</keyword>
<dbReference type="Gene3D" id="3.40.50.1000">
    <property type="entry name" value="HAD superfamily/HAD-like"/>
    <property type="match status" value="1"/>
</dbReference>
<dbReference type="OrthoDB" id="9792518at2"/>
<dbReference type="AlphaFoldDB" id="A0A368VVR7"/>
<dbReference type="Pfam" id="PF13419">
    <property type="entry name" value="HAD_2"/>
    <property type="match status" value="1"/>
</dbReference>
<sequence length="210" mass="23374">MKPFLIFDFDGTIVQSKMLAIQLFNELSGKYGGRKIDKKDIAYLSDLSIPDRLRALNVPLHKLPALIIEGKREYKKTAVSVQPVEGIRDILFSLKDNGYSLGILSSNTTENIQRFLDLYGLTVFDFIHSATNLFGKHKAITSVARKFQIDRNQMLYVGDELRDVQACKKIGVKIVAVTWGFDSASLLAEAKPDFLCNSPAAFADLLLEGG</sequence>
<dbReference type="SFLD" id="SFLDG01129">
    <property type="entry name" value="C1.5:_HAD__Beta-PGM__Phosphata"/>
    <property type="match status" value="1"/>
</dbReference>
<dbReference type="GO" id="GO:0006281">
    <property type="term" value="P:DNA repair"/>
    <property type="evidence" value="ECO:0007669"/>
    <property type="project" value="TreeGrafter"/>
</dbReference>
<dbReference type="EMBL" id="QPJD01000010">
    <property type="protein sequence ID" value="RCW45430.1"/>
    <property type="molecule type" value="Genomic_DNA"/>
</dbReference>
<dbReference type="InterPro" id="IPR036412">
    <property type="entry name" value="HAD-like_sf"/>
</dbReference>
<accession>A0A368VVR7</accession>
<comment type="caution">
    <text evidence="1">The sequence shown here is derived from an EMBL/GenBank/DDBJ whole genome shotgun (WGS) entry which is preliminary data.</text>
</comment>
<evidence type="ECO:0000313" key="1">
    <source>
        <dbReference type="EMBL" id="RCW45430.1"/>
    </source>
</evidence>
<dbReference type="GO" id="GO:0008967">
    <property type="term" value="F:phosphoglycolate phosphatase activity"/>
    <property type="evidence" value="ECO:0007669"/>
    <property type="project" value="TreeGrafter"/>
</dbReference>
<dbReference type="GO" id="GO:0005829">
    <property type="term" value="C:cytosol"/>
    <property type="evidence" value="ECO:0007669"/>
    <property type="project" value="TreeGrafter"/>
</dbReference>